<evidence type="ECO:0000313" key="4">
    <source>
        <dbReference type="Proteomes" id="UP001373714"/>
    </source>
</evidence>
<name>A0AAV9VHM8_9PEZI</name>
<protein>
    <submittedName>
        <fullName evidence="3">Uncharacterized protein</fullName>
    </submittedName>
</protein>
<accession>A0AAV9VHM8</accession>
<organism evidence="3 4">
    <name type="scientific">Orbilia blumenaviensis</name>
    <dbReference type="NCBI Taxonomy" id="1796055"/>
    <lineage>
        <taxon>Eukaryota</taxon>
        <taxon>Fungi</taxon>
        <taxon>Dikarya</taxon>
        <taxon>Ascomycota</taxon>
        <taxon>Pezizomycotina</taxon>
        <taxon>Orbiliomycetes</taxon>
        <taxon>Orbiliales</taxon>
        <taxon>Orbiliaceae</taxon>
        <taxon>Orbilia</taxon>
    </lineage>
</organism>
<evidence type="ECO:0000313" key="3">
    <source>
        <dbReference type="EMBL" id="KAK6360656.1"/>
    </source>
</evidence>
<comment type="caution">
    <text evidence="3">The sequence shown here is derived from an EMBL/GenBank/DDBJ whole genome shotgun (WGS) entry which is preliminary data.</text>
</comment>
<evidence type="ECO:0000256" key="1">
    <source>
        <dbReference type="SAM" id="MobiDB-lite"/>
    </source>
</evidence>
<feature type="region of interest" description="Disordered" evidence="1">
    <location>
        <begin position="257"/>
        <end position="327"/>
    </location>
</feature>
<feature type="signal peptide" evidence="2">
    <location>
        <begin position="1"/>
        <end position="18"/>
    </location>
</feature>
<feature type="compositionally biased region" description="Low complexity" evidence="1">
    <location>
        <begin position="266"/>
        <end position="280"/>
    </location>
</feature>
<keyword evidence="4" id="KW-1185">Reference proteome</keyword>
<dbReference type="AlphaFoldDB" id="A0AAV9VHM8"/>
<keyword evidence="2" id="KW-0732">Signal</keyword>
<proteinExistence type="predicted"/>
<reference evidence="3 4" key="1">
    <citation type="submission" date="2019-10" db="EMBL/GenBank/DDBJ databases">
        <authorList>
            <person name="Palmer J.M."/>
        </authorList>
    </citation>
    <scope>NUCLEOTIDE SEQUENCE [LARGE SCALE GENOMIC DNA]</scope>
    <source>
        <strain evidence="3 4">TWF730</strain>
    </source>
</reference>
<dbReference type="Proteomes" id="UP001373714">
    <property type="component" value="Unassembled WGS sequence"/>
</dbReference>
<evidence type="ECO:0000256" key="2">
    <source>
        <dbReference type="SAM" id="SignalP"/>
    </source>
</evidence>
<sequence length="364" mass="37142">MRVSIFVTSFLLTATTLAIPFGARLDSREVANWNNDLEQLTALQKIASGTDEEIKFAAHEAGLDKLLKPTGYTTHAVFGGRSLIKNIGLSLMGTLGVPKDMLELIGAVPDPLLKSMIKQPLGKLKASLDSLKAGKIPELPGVSPKELIMQVLPNLGVPANMVNLIKAAPDEFIGKITSLPGGQLSSTIKELKAGKIPTIPGVDKTEMILSFLPSLGLPSVVVDILKATPGAIEKLGSMTADELQKLLDDFKNGKFTGIPGLDVGETPSTTPTTPTTPGSPIGSAPATPILPGTPGTPVDPALPVTSGTLPGTLPLDPATPSTPAIAPVLPLDPAGPVASAPAGALPVAPIGATPVGATPVGLTV</sequence>
<dbReference type="EMBL" id="JAVHNS010000003">
    <property type="protein sequence ID" value="KAK6360656.1"/>
    <property type="molecule type" value="Genomic_DNA"/>
</dbReference>
<feature type="chain" id="PRO_5043676235" evidence="2">
    <location>
        <begin position="19"/>
        <end position="364"/>
    </location>
</feature>
<gene>
    <name evidence="3" type="ORF">TWF730_006791</name>
</gene>